<reference evidence="2" key="2">
    <citation type="submission" date="2020-09" db="EMBL/GenBank/DDBJ databases">
        <authorList>
            <person name="Sun Q."/>
            <person name="Ohkuma M."/>
        </authorList>
    </citation>
    <scope>NUCLEOTIDE SEQUENCE</scope>
    <source>
        <strain evidence="2">JCM 4369</strain>
    </source>
</reference>
<sequence length="127" mass="12606">MARHVFPPNHTAQRALIVLATASAALGVGAATASADTARLADVPWRPPTSFGATAPQAALQGATSGLQYATVPVQALRYTPVAGVTSRRDDGGDVSDFTGPLVETGTVGAVPTLERTVGGLLGGGAA</sequence>
<proteinExistence type="predicted"/>
<reference evidence="2" key="1">
    <citation type="journal article" date="2014" name="Int. J. Syst. Evol. Microbiol.">
        <title>Complete genome sequence of Corynebacterium casei LMG S-19264T (=DSM 44701T), isolated from a smear-ripened cheese.</title>
        <authorList>
            <consortium name="US DOE Joint Genome Institute (JGI-PGF)"/>
            <person name="Walter F."/>
            <person name="Albersmeier A."/>
            <person name="Kalinowski J."/>
            <person name="Ruckert C."/>
        </authorList>
    </citation>
    <scope>NUCLEOTIDE SEQUENCE</scope>
    <source>
        <strain evidence="2">JCM 4369</strain>
    </source>
</reference>
<evidence type="ECO:0000313" key="3">
    <source>
        <dbReference type="Proteomes" id="UP000618795"/>
    </source>
</evidence>
<feature type="signal peptide" evidence="1">
    <location>
        <begin position="1"/>
        <end position="30"/>
    </location>
</feature>
<organism evidence="2 3">
    <name type="scientific">Streptomyces filipinensis</name>
    <dbReference type="NCBI Taxonomy" id="66887"/>
    <lineage>
        <taxon>Bacteria</taxon>
        <taxon>Bacillati</taxon>
        <taxon>Actinomycetota</taxon>
        <taxon>Actinomycetes</taxon>
        <taxon>Kitasatosporales</taxon>
        <taxon>Streptomycetaceae</taxon>
        <taxon>Streptomyces</taxon>
    </lineage>
</organism>
<keyword evidence="3" id="KW-1185">Reference proteome</keyword>
<feature type="chain" id="PRO_5039598125" evidence="1">
    <location>
        <begin position="31"/>
        <end position="127"/>
    </location>
</feature>
<comment type="caution">
    <text evidence="2">The sequence shown here is derived from an EMBL/GenBank/DDBJ whole genome shotgun (WGS) entry which is preliminary data.</text>
</comment>
<name>A0A918M8T3_9ACTN</name>
<dbReference type="Proteomes" id="UP000618795">
    <property type="component" value="Unassembled WGS sequence"/>
</dbReference>
<evidence type="ECO:0000313" key="2">
    <source>
        <dbReference type="EMBL" id="GGU82795.1"/>
    </source>
</evidence>
<dbReference type="EMBL" id="BMTD01000002">
    <property type="protein sequence ID" value="GGU82795.1"/>
    <property type="molecule type" value="Genomic_DNA"/>
</dbReference>
<gene>
    <name evidence="2" type="ORF">GCM10010260_14350</name>
</gene>
<keyword evidence="1" id="KW-0732">Signal</keyword>
<protein>
    <submittedName>
        <fullName evidence="2">Uncharacterized protein</fullName>
    </submittedName>
</protein>
<evidence type="ECO:0000256" key="1">
    <source>
        <dbReference type="SAM" id="SignalP"/>
    </source>
</evidence>
<dbReference type="AlphaFoldDB" id="A0A918M8T3"/>
<accession>A0A918M8T3</accession>
<dbReference type="RefSeq" id="WP_191871759.1">
    <property type="nucleotide sequence ID" value="NZ_BMTD01000002.1"/>
</dbReference>